<evidence type="ECO:0000313" key="8">
    <source>
        <dbReference type="EMBL" id="AMD20114.1"/>
    </source>
</evidence>
<evidence type="ECO:0000256" key="2">
    <source>
        <dbReference type="ARBA" id="ARBA00022679"/>
    </source>
</evidence>
<dbReference type="GO" id="GO:0005783">
    <property type="term" value="C:endoplasmic reticulum"/>
    <property type="evidence" value="ECO:0007669"/>
    <property type="project" value="TreeGrafter"/>
</dbReference>
<feature type="transmembrane region" description="Helical" evidence="7">
    <location>
        <begin position="33"/>
        <end position="64"/>
    </location>
</feature>
<dbReference type="EMBL" id="CP014243">
    <property type="protein sequence ID" value="AMD20114.1"/>
    <property type="molecule type" value="Genomic_DNA"/>
</dbReference>
<dbReference type="InterPro" id="IPR049941">
    <property type="entry name" value="LPLAT_7/PORCN-like"/>
</dbReference>
<name>A0A0X8HRH7_9SACH</name>
<dbReference type="GO" id="GO:0016020">
    <property type="term" value="C:membrane"/>
    <property type="evidence" value="ECO:0007669"/>
    <property type="project" value="UniProtKB-SubCell"/>
</dbReference>
<accession>A0A0X8HRH7</accession>
<dbReference type="OrthoDB" id="286734at2759"/>
<keyword evidence="5 7" id="KW-0472">Membrane</keyword>
<dbReference type="RefSeq" id="XP_017987110.1">
    <property type="nucleotide sequence ID" value="XM_018131002.1"/>
</dbReference>
<dbReference type="PANTHER" id="PTHR13906:SF4">
    <property type="entry name" value="LYSOPHOSPHOLIPID ACYLTRANSFERASE 6"/>
    <property type="match status" value="1"/>
</dbReference>
<evidence type="ECO:0000256" key="4">
    <source>
        <dbReference type="ARBA" id="ARBA00022989"/>
    </source>
</evidence>
<dbReference type="GO" id="GO:0003841">
    <property type="term" value="F:1-acylglycerol-3-phosphate O-acyltransferase activity"/>
    <property type="evidence" value="ECO:0007669"/>
    <property type="project" value="TreeGrafter"/>
</dbReference>
<feature type="transmembrane region" description="Helical" evidence="7">
    <location>
        <begin position="101"/>
        <end position="123"/>
    </location>
</feature>
<keyword evidence="2" id="KW-0808">Transferase</keyword>
<dbReference type="GO" id="GO:0047184">
    <property type="term" value="F:1-acylglycerophosphocholine O-acyltransferase activity"/>
    <property type="evidence" value="ECO:0007669"/>
    <property type="project" value="TreeGrafter"/>
</dbReference>
<dbReference type="Proteomes" id="UP000243052">
    <property type="component" value="Chromosome iii"/>
</dbReference>
<feature type="transmembrane region" description="Helical" evidence="7">
    <location>
        <begin position="210"/>
        <end position="231"/>
    </location>
</feature>
<feature type="transmembrane region" description="Helical" evidence="7">
    <location>
        <begin position="437"/>
        <end position="456"/>
    </location>
</feature>
<sequence length="475" mass="55174">MYTKVGIWLLLSFPLNAVYKRLPDDGIRLKSWYIISVSLILLKTFFGVFRGIAPLLISTLFTYFLTKFNRSKYMPCVNFVVCMAYLALNHIRAQYFGDENVYAITGAQMVLVMKLTSFAWSYYDGAESHLEKLNNHSRRYMIVKHPDLVRFIAYALFYPTLLTGPTCEFADFDDWLTCKIFSGLPEDKKLNKNSGGKYPARKIPYSGYDAMIMASKGIIWLALTVVLTSIIDVDYLDTADFKEKSFFIKIHMLYFLGFTMRLKYYAAWVIAEASCVECGLDFLEYDEKEKKIIWGRVCNVDPIKFELAQNAKSCLDAWNKGTNKWLKNHVFLRAVPLGKEPGFRPALLTFATSAFWHGIRPGYYLSFISAAFFQTVGKIYRRNFRPLFLQRDGVSPKRSKIFYDIFTFWATQLAFGYMVQPFLILDLKKSLECWREVYYYVHVVIIVTLVVFKGPFGKRVSAFLNRYKLSKQPKK</sequence>
<evidence type="ECO:0000256" key="3">
    <source>
        <dbReference type="ARBA" id="ARBA00022692"/>
    </source>
</evidence>
<gene>
    <name evidence="8" type="ORF">AW171_hschr31985</name>
</gene>
<evidence type="ECO:0000313" key="9">
    <source>
        <dbReference type="Proteomes" id="UP000243052"/>
    </source>
</evidence>
<dbReference type="PANTHER" id="PTHR13906">
    <property type="entry name" value="PORCUPINE"/>
    <property type="match status" value="1"/>
</dbReference>
<dbReference type="Pfam" id="PF03062">
    <property type="entry name" value="MBOAT"/>
    <property type="match status" value="1"/>
</dbReference>
<keyword evidence="9" id="KW-1185">Reference proteome</keyword>
<dbReference type="GeneID" id="28723348"/>
<feature type="transmembrane region" description="Helical" evidence="7">
    <location>
        <begin position="362"/>
        <end position="380"/>
    </location>
</feature>
<evidence type="ECO:0000256" key="1">
    <source>
        <dbReference type="ARBA" id="ARBA00004141"/>
    </source>
</evidence>
<dbReference type="InterPro" id="IPR004299">
    <property type="entry name" value="MBOAT_fam"/>
</dbReference>
<evidence type="ECO:0000256" key="6">
    <source>
        <dbReference type="ARBA" id="ARBA00023315"/>
    </source>
</evidence>
<feature type="transmembrane region" description="Helical" evidence="7">
    <location>
        <begin position="76"/>
        <end position="95"/>
    </location>
</feature>
<keyword evidence="6" id="KW-0012">Acyltransferase</keyword>
<dbReference type="STRING" id="45286.A0A0X8HRH7"/>
<proteinExistence type="predicted"/>
<keyword evidence="4 7" id="KW-1133">Transmembrane helix</keyword>
<dbReference type="AlphaFoldDB" id="A0A0X8HRH7"/>
<protein>
    <submittedName>
        <fullName evidence="8">HCL037Wp</fullName>
    </submittedName>
</protein>
<evidence type="ECO:0000256" key="5">
    <source>
        <dbReference type="ARBA" id="ARBA00023136"/>
    </source>
</evidence>
<reference evidence="8 9" key="1">
    <citation type="submission" date="2016-01" db="EMBL/GenBank/DDBJ databases">
        <title>Genome sequence of the yeast Holleya sinecauda.</title>
        <authorList>
            <person name="Dietrich F.S."/>
        </authorList>
    </citation>
    <scope>NUCLEOTIDE SEQUENCE [LARGE SCALE GENOMIC DNA]</scope>
    <source>
        <strain evidence="8 9">ATCC 58844</strain>
    </source>
</reference>
<dbReference type="GO" id="GO:0046474">
    <property type="term" value="P:glycerophospholipid biosynthetic process"/>
    <property type="evidence" value="ECO:0007669"/>
    <property type="project" value="TreeGrafter"/>
</dbReference>
<dbReference type="GO" id="GO:0030258">
    <property type="term" value="P:lipid modification"/>
    <property type="evidence" value="ECO:0007669"/>
    <property type="project" value="TreeGrafter"/>
</dbReference>
<feature type="transmembrane region" description="Helical" evidence="7">
    <location>
        <begin position="401"/>
        <end position="425"/>
    </location>
</feature>
<evidence type="ECO:0000256" key="7">
    <source>
        <dbReference type="SAM" id="Phobius"/>
    </source>
</evidence>
<comment type="subcellular location">
    <subcellularLocation>
        <location evidence="1">Membrane</location>
        <topology evidence="1">Multi-pass membrane protein</topology>
    </subcellularLocation>
</comment>
<keyword evidence="3 7" id="KW-0812">Transmembrane</keyword>
<organism evidence="8 9">
    <name type="scientific">Eremothecium sinecaudum</name>
    <dbReference type="NCBI Taxonomy" id="45286"/>
    <lineage>
        <taxon>Eukaryota</taxon>
        <taxon>Fungi</taxon>
        <taxon>Dikarya</taxon>
        <taxon>Ascomycota</taxon>
        <taxon>Saccharomycotina</taxon>
        <taxon>Saccharomycetes</taxon>
        <taxon>Saccharomycetales</taxon>
        <taxon>Saccharomycetaceae</taxon>
        <taxon>Eremothecium</taxon>
    </lineage>
</organism>